<dbReference type="GO" id="GO:0004519">
    <property type="term" value="F:endonuclease activity"/>
    <property type="evidence" value="ECO:0007669"/>
    <property type="project" value="UniProtKB-KW"/>
</dbReference>
<dbReference type="InterPro" id="IPR041577">
    <property type="entry name" value="RT_RNaseH_2"/>
</dbReference>
<keyword evidence="10" id="KW-0695">RNA-directed DNA polymerase</keyword>
<dbReference type="GO" id="GO:0004190">
    <property type="term" value="F:aspartic-type endopeptidase activity"/>
    <property type="evidence" value="ECO:0007669"/>
    <property type="project" value="InterPro"/>
</dbReference>
<dbReference type="GO" id="GO:0003723">
    <property type="term" value="F:RNA binding"/>
    <property type="evidence" value="ECO:0007669"/>
    <property type="project" value="UniProtKB-KW"/>
</dbReference>
<keyword evidence="2" id="KW-0808">Transferase</keyword>
<dbReference type="Gene3D" id="3.10.10.10">
    <property type="entry name" value="HIV Type 1 Reverse Transcriptase, subunit A, domain 1"/>
    <property type="match status" value="1"/>
</dbReference>
<name>A0A8J6LIM1_TENMO</name>
<dbReference type="GO" id="GO:0015074">
    <property type="term" value="P:DNA integration"/>
    <property type="evidence" value="ECO:0007669"/>
    <property type="project" value="UniProtKB-KW"/>
</dbReference>
<evidence type="ECO:0000256" key="7">
    <source>
        <dbReference type="ARBA" id="ARBA00022842"/>
    </source>
</evidence>
<keyword evidence="3" id="KW-0548">Nucleotidyltransferase</keyword>
<evidence type="ECO:0000256" key="1">
    <source>
        <dbReference type="ARBA" id="ARBA00012493"/>
    </source>
</evidence>
<dbReference type="Pfam" id="PF00078">
    <property type="entry name" value="RVT_1"/>
    <property type="match status" value="1"/>
</dbReference>
<dbReference type="SUPFAM" id="SSF56672">
    <property type="entry name" value="DNA/RNA polymerases"/>
    <property type="match status" value="1"/>
</dbReference>
<evidence type="ECO:0000313" key="14">
    <source>
        <dbReference type="Proteomes" id="UP000719412"/>
    </source>
</evidence>
<dbReference type="CDD" id="cd01647">
    <property type="entry name" value="RT_LTR"/>
    <property type="match status" value="1"/>
</dbReference>
<sequence>MAKSLKISPSYLNKEELTYEHRIRGLTVGSVEEVRGTLVNTLQAEREDPSIRQQFPVHPFTNEENENYCTEKVGDLRGLIEGMTKKDVRKIESKLCHVLGRIKCISGDSVERHDLLADALALNQAFEDKRDAFRKPAELELLEATLEKILDLSTSTPVEPTLPARNVNMAATSNVKSVPVYKWGLKFSGQGDSSVNAFLQRVDELMTARHVDQNEVFLSALDLFEGNALKWYRNNRTSVSNWEELKRGLRSEFQPLNYNEKLFREIRRRTQGHDEGAILDYIIHHAQGDERPYLTVEIYGVKLQALLDSGATNTILGSQGTCVLPIRLQDRAKLFKVLILPEIHHTLILGTDFWKSMGVIPNLRSNEWTFCRDEDLGSFESPLHLTPHQEATLSRFLDRHFQDSSETLGCTDVIEHRIVTDSSPIKSRYYPVSPVVQREIDKQLQQMLEQDVIEKSNSPWSSPILLVKKKDGTYRFCVDFRKLNAVTAKDSYPIPYVSHTLDKLRDSKYLTTLDIKSAYWQIKMADESKQFTAFTVPNRGLYQFKRLPFGLHNAPATFQRCIDLVIGHDLEPNVFVYLDDVIVVTKTFEEHVKILEDVLLRLGKAGFTLNRDKCKFCVPELKYLGYVVNENGLTVDPDKVQAIIDIPTPRTTKEIRRIIGMASWYRRFIPNFSTLMAPICALLRKNSKIQWTPHCDQAFDKLKELLVSAPILNCPDFDQPFSLQTDASDFGLEPSLEKRERAFSTTEKECLAVLWAIEKLRPYLEGIPFTVITEHHSLTWLHNLKDPHGRLARWAIRLQQYDFKILHRKGKEHVVPDTLSRSVPVVDPVEPPDTPSDTCDKWYLDLHRKITSRPARYPTFTIKDGKIFKYLKSSHVPVSNNGWKEVVPRERRKALLSELRRRSDEFHVGQYVWKKNYVLSDAFKYFSAKLAPAYVGPFRISRKLNRWTYELSDDAGKSLGVWHTKDLKEDPDFLLFPFLNRTVEHHGRKSGHVTCGFVGQKVRVRVLSVLVTNWILQPQSWPVGSIDDRSDSEDTTTEVKIAAEFPTPGQFPVVTRISTYRLSSFALLTPPPRRCHCITDCGAPLLHPIGAPLLHPIGAPLLHPIGFWSLARERLVDPDVARRPPRGGSTSNGRAPPIDDFISQRRLGYFGYREELVSAGILDGVLDVLGEAATGSIKLQRRSSLNLLGEAGTDFQISKYQRLSFYPPGSGQVDDYK</sequence>
<gene>
    <name evidence="13" type="ORF">GEV33_002478</name>
</gene>
<keyword evidence="9" id="KW-0229">DNA integration</keyword>
<dbReference type="InterPro" id="IPR043128">
    <property type="entry name" value="Rev_trsase/Diguanyl_cyclase"/>
</dbReference>
<evidence type="ECO:0000256" key="4">
    <source>
        <dbReference type="ARBA" id="ARBA00022722"/>
    </source>
</evidence>
<dbReference type="PANTHER" id="PTHR37984">
    <property type="entry name" value="PROTEIN CBG26694"/>
    <property type="match status" value="1"/>
</dbReference>
<dbReference type="GO" id="GO:0006508">
    <property type="term" value="P:proteolysis"/>
    <property type="evidence" value="ECO:0007669"/>
    <property type="project" value="InterPro"/>
</dbReference>
<dbReference type="InterPro" id="IPR001969">
    <property type="entry name" value="Aspartic_peptidase_AS"/>
</dbReference>
<dbReference type="PROSITE" id="PS00141">
    <property type="entry name" value="ASP_PROTEASE"/>
    <property type="match status" value="1"/>
</dbReference>
<dbReference type="Pfam" id="PF17917">
    <property type="entry name" value="RT_RNaseH"/>
    <property type="match status" value="1"/>
</dbReference>
<dbReference type="GO" id="GO:0003964">
    <property type="term" value="F:RNA-directed DNA polymerase activity"/>
    <property type="evidence" value="ECO:0007669"/>
    <property type="project" value="UniProtKB-KW"/>
</dbReference>
<keyword evidence="4" id="KW-0540">Nuclease</keyword>
<comment type="caution">
    <text evidence="13">The sequence shown here is derived from an EMBL/GenBank/DDBJ whole genome shotgun (WGS) entry which is preliminary data.</text>
</comment>
<dbReference type="Proteomes" id="UP000719412">
    <property type="component" value="Unassembled WGS sequence"/>
</dbReference>
<keyword evidence="8" id="KW-0694">RNA-binding</keyword>
<reference evidence="13" key="1">
    <citation type="journal article" date="2020" name="J Insects Food Feed">
        <title>The yellow mealworm (Tenebrio molitor) genome: a resource for the emerging insects as food and feed industry.</title>
        <authorList>
            <person name="Eriksson T."/>
            <person name="Andere A."/>
            <person name="Kelstrup H."/>
            <person name="Emery V."/>
            <person name="Picard C."/>
        </authorList>
    </citation>
    <scope>NUCLEOTIDE SEQUENCE</scope>
    <source>
        <strain evidence="13">Stoneville</strain>
        <tissue evidence="13">Whole head</tissue>
    </source>
</reference>
<dbReference type="Pfam" id="PF17919">
    <property type="entry name" value="RT_RNaseH_2"/>
    <property type="match status" value="1"/>
</dbReference>
<dbReference type="SUPFAM" id="SSF50630">
    <property type="entry name" value="Acid proteases"/>
    <property type="match status" value="1"/>
</dbReference>
<evidence type="ECO:0000256" key="3">
    <source>
        <dbReference type="ARBA" id="ARBA00022695"/>
    </source>
</evidence>
<protein>
    <recommendedName>
        <fullName evidence="1">RNA-directed DNA polymerase</fullName>
        <ecNumber evidence="1">2.7.7.49</ecNumber>
    </recommendedName>
</protein>
<dbReference type="InterPro" id="IPR021109">
    <property type="entry name" value="Peptidase_aspartic_dom_sf"/>
</dbReference>
<keyword evidence="14" id="KW-1185">Reference proteome</keyword>
<keyword evidence="7" id="KW-0460">Magnesium</keyword>
<evidence type="ECO:0000256" key="2">
    <source>
        <dbReference type="ARBA" id="ARBA00022679"/>
    </source>
</evidence>
<organism evidence="13 14">
    <name type="scientific">Tenebrio molitor</name>
    <name type="common">Yellow mealworm beetle</name>
    <dbReference type="NCBI Taxonomy" id="7067"/>
    <lineage>
        <taxon>Eukaryota</taxon>
        <taxon>Metazoa</taxon>
        <taxon>Ecdysozoa</taxon>
        <taxon>Arthropoda</taxon>
        <taxon>Hexapoda</taxon>
        <taxon>Insecta</taxon>
        <taxon>Pterygota</taxon>
        <taxon>Neoptera</taxon>
        <taxon>Endopterygota</taxon>
        <taxon>Coleoptera</taxon>
        <taxon>Polyphaga</taxon>
        <taxon>Cucujiformia</taxon>
        <taxon>Tenebrionidae</taxon>
        <taxon>Tenebrio</taxon>
    </lineage>
</organism>
<evidence type="ECO:0000256" key="11">
    <source>
        <dbReference type="ARBA" id="ARBA00023268"/>
    </source>
</evidence>
<dbReference type="InterPro" id="IPR050951">
    <property type="entry name" value="Retrovirus_Pol_polyprotein"/>
</dbReference>
<dbReference type="InterPro" id="IPR000477">
    <property type="entry name" value="RT_dom"/>
</dbReference>
<dbReference type="Gene3D" id="3.30.70.270">
    <property type="match status" value="2"/>
</dbReference>
<keyword evidence="6" id="KW-0378">Hydrolase</keyword>
<evidence type="ECO:0000256" key="8">
    <source>
        <dbReference type="ARBA" id="ARBA00022884"/>
    </source>
</evidence>
<dbReference type="AlphaFoldDB" id="A0A8J6LIM1"/>
<keyword evidence="5" id="KW-0255">Endonuclease</keyword>
<dbReference type="EMBL" id="JABDTM020012259">
    <property type="protein sequence ID" value="KAH0820313.1"/>
    <property type="molecule type" value="Genomic_DNA"/>
</dbReference>
<evidence type="ECO:0000256" key="10">
    <source>
        <dbReference type="ARBA" id="ARBA00022918"/>
    </source>
</evidence>
<evidence type="ECO:0000256" key="5">
    <source>
        <dbReference type="ARBA" id="ARBA00022759"/>
    </source>
</evidence>
<evidence type="ECO:0000313" key="13">
    <source>
        <dbReference type="EMBL" id="KAH0820313.1"/>
    </source>
</evidence>
<proteinExistence type="predicted"/>
<evidence type="ECO:0000256" key="9">
    <source>
        <dbReference type="ARBA" id="ARBA00022908"/>
    </source>
</evidence>
<accession>A0A8J6LIM1</accession>
<dbReference type="PROSITE" id="PS50878">
    <property type="entry name" value="RT_POL"/>
    <property type="match status" value="1"/>
</dbReference>
<dbReference type="InterPro" id="IPR041373">
    <property type="entry name" value="RT_RNaseH"/>
</dbReference>
<feature type="domain" description="Reverse transcriptase" evidence="12">
    <location>
        <begin position="448"/>
        <end position="628"/>
    </location>
</feature>
<evidence type="ECO:0000256" key="6">
    <source>
        <dbReference type="ARBA" id="ARBA00022801"/>
    </source>
</evidence>
<keyword evidence="11" id="KW-0511">Multifunctional enzyme</keyword>
<dbReference type="InterPro" id="IPR043502">
    <property type="entry name" value="DNA/RNA_pol_sf"/>
</dbReference>
<dbReference type="FunFam" id="3.30.70.270:FF:000020">
    <property type="entry name" value="Transposon Tf2-6 polyprotein-like Protein"/>
    <property type="match status" value="1"/>
</dbReference>
<dbReference type="CDD" id="cd09274">
    <property type="entry name" value="RNase_HI_RT_Ty3"/>
    <property type="match status" value="1"/>
</dbReference>
<dbReference type="PANTHER" id="PTHR37984:SF5">
    <property type="entry name" value="PROTEIN NYNRIN-LIKE"/>
    <property type="match status" value="1"/>
</dbReference>
<dbReference type="EC" id="2.7.7.49" evidence="1"/>
<evidence type="ECO:0000259" key="12">
    <source>
        <dbReference type="PROSITE" id="PS50878"/>
    </source>
</evidence>
<reference evidence="13" key="2">
    <citation type="submission" date="2021-08" db="EMBL/GenBank/DDBJ databases">
        <authorList>
            <person name="Eriksson T."/>
        </authorList>
    </citation>
    <scope>NUCLEOTIDE SEQUENCE</scope>
    <source>
        <strain evidence="13">Stoneville</strain>
        <tissue evidence="13">Whole head</tissue>
    </source>
</reference>